<keyword evidence="2" id="KW-0808">Transferase</keyword>
<dbReference type="PANTHER" id="PTHR24045">
    <property type="match status" value="1"/>
</dbReference>
<feature type="domain" description="Stealth protein CR1 conserved region 1" evidence="5">
    <location>
        <begin position="4"/>
        <end position="31"/>
    </location>
</feature>
<dbReference type="RefSeq" id="WP_094377043.1">
    <property type="nucleotide sequence ID" value="NZ_NOKA02000034.1"/>
</dbReference>
<dbReference type="GO" id="GO:0016772">
    <property type="term" value="F:transferase activity, transferring phosphorus-containing groups"/>
    <property type="evidence" value="ECO:0007669"/>
    <property type="project" value="InterPro"/>
</dbReference>
<dbReference type="Proteomes" id="UP000216411">
    <property type="component" value="Unassembled WGS sequence"/>
</dbReference>
<evidence type="ECO:0000313" key="7">
    <source>
        <dbReference type="EMBL" id="RDY30553.1"/>
    </source>
</evidence>
<keyword evidence="8" id="KW-1185">Reference proteome</keyword>
<reference evidence="6 9" key="2">
    <citation type="submission" date="2018-05" db="EMBL/GenBank/DDBJ databases">
        <title>Genomic Encyclopedia of Type Strains, Phase IV (KMG-IV): sequencing the most valuable type-strain genomes for metagenomic binning, comparative biology and taxonomic classification.</title>
        <authorList>
            <person name="Goeker M."/>
        </authorList>
    </citation>
    <scope>NUCLEOTIDE SEQUENCE [LARGE SCALE GENOMIC DNA]</scope>
    <source>
        <strain evidence="6 9">DSM 28816</strain>
    </source>
</reference>
<proteinExistence type="inferred from homology"/>
<gene>
    <name evidence="6" type="ORF">C8E03_10325</name>
    <name evidence="7" type="ORF">CG710_014200</name>
</gene>
<evidence type="ECO:0000259" key="5">
    <source>
        <dbReference type="Pfam" id="PF17101"/>
    </source>
</evidence>
<organism evidence="6 9">
    <name type="scientific">Lachnotalea glycerini</name>
    <dbReference type="NCBI Taxonomy" id="1763509"/>
    <lineage>
        <taxon>Bacteria</taxon>
        <taxon>Bacillati</taxon>
        <taxon>Bacillota</taxon>
        <taxon>Clostridia</taxon>
        <taxon>Lachnospirales</taxon>
        <taxon>Lachnospiraceae</taxon>
        <taxon>Lachnotalea</taxon>
    </lineage>
</organism>
<comment type="caution">
    <text evidence="6">The sequence shown here is derived from an EMBL/GenBank/DDBJ whole genome shotgun (WGS) entry which is preliminary data.</text>
</comment>
<evidence type="ECO:0000313" key="6">
    <source>
        <dbReference type="EMBL" id="PXV91469.1"/>
    </source>
</evidence>
<comment type="similarity">
    <text evidence="1">Belongs to the stealth family.</text>
</comment>
<dbReference type="GO" id="GO:0000271">
    <property type="term" value="P:polysaccharide biosynthetic process"/>
    <property type="evidence" value="ECO:0007669"/>
    <property type="project" value="UniProtKB-KW"/>
</dbReference>
<sequence length="333" mass="39587">MNNEKIDFVMIWVDGNDPEWQKEKNLYDKSNDKGDSSEVRFRSWDNLQYWFRGVEKFAPWVNRIHFVTWGHLPEWLDTSNPKLNIVNHKDYIPEEYLPTFNANTIELNLHRIDGLADQFVYFNDDMFITKPVKPTDFFKDGKPKDIFALNCIYFGRKSAGFFNGNDMELINIHFKKKQVMKRDFWKWYNPVNGFKMLVRTTLLIKWPWFPGFYYNHLPSNFLKSTFEEVWGIEGETLDATCMDKFRTKSNVNQWLFKFWQLASGNFIPSSPKVGRSFNIKDKTFPATIEAIETGQYKLICVNDTIYTSDFEKQKVEVQEAFKKILSEKSSFEK</sequence>
<evidence type="ECO:0000259" key="4">
    <source>
        <dbReference type="Pfam" id="PF11380"/>
    </source>
</evidence>
<evidence type="ECO:0000313" key="9">
    <source>
        <dbReference type="Proteomes" id="UP000247523"/>
    </source>
</evidence>
<dbReference type="InterPro" id="IPR047141">
    <property type="entry name" value="Stealth"/>
</dbReference>
<dbReference type="EMBL" id="NOKA02000034">
    <property type="protein sequence ID" value="RDY30553.1"/>
    <property type="molecule type" value="Genomic_DNA"/>
</dbReference>
<reference evidence="7" key="3">
    <citation type="submission" date="2018-07" db="EMBL/GenBank/DDBJ databases">
        <authorList>
            <person name="Quirk P.G."/>
            <person name="Krulwich T.A."/>
        </authorList>
    </citation>
    <scope>NUCLEOTIDE SEQUENCE</scope>
    <source>
        <strain evidence="7">CCRI-19302</strain>
    </source>
</reference>
<dbReference type="Pfam" id="PF17101">
    <property type="entry name" value="Stealth_CR1"/>
    <property type="match status" value="1"/>
</dbReference>
<dbReference type="EMBL" id="QICS01000003">
    <property type="protein sequence ID" value="PXV91469.1"/>
    <property type="molecule type" value="Genomic_DNA"/>
</dbReference>
<dbReference type="InterPro" id="IPR031358">
    <property type="entry name" value="Stealth_CR1"/>
</dbReference>
<feature type="domain" description="Stealth protein CR2 conserved region 2" evidence="4">
    <location>
        <begin position="40"/>
        <end position="141"/>
    </location>
</feature>
<keyword evidence="3" id="KW-0270">Exopolysaccharide synthesis</keyword>
<reference evidence="7 8" key="1">
    <citation type="journal article" date="2017" name="Genome Announc.">
        <title>Draft Genome Sequence of a Sporulating and Motile Strain of Lachnotalea glycerini Isolated from Water in Quebec City, Canada.</title>
        <authorList>
            <person name="Maheux A.F."/>
            <person name="Boudreau D.K."/>
            <person name="Berube E."/>
            <person name="Boissinot M."/>
            <person name="Raymond F."/>
            <person name="Brodeur S."/>
            <person name="Corbeil J."/>
            <person name="Isabel S."/>
            <person name="Omar R.F."/>
            <person name="Bergeron M.G."/>
        </authorList>
    </citation>
    <scope>NUCLEOTIDE SEQUENCE [LARGE SCALE GENOMIC DNA]</scope>
    <source>
        <strain evidence="7 8">CCRI-19302</strain>
    </source>
</reference>
<dbReference type="Proteomes" id="UP000247523">
    <property type="component" value="Unassembled WGS sequence"/>
</dbReference>
<evidence type="ECO:0000256" key="1">
    <source>
        <dbReference type="ARBA" id="ARBA00007583"/>
    </source>
</evidence>
<name>A0A255IJW6_9FIRM</name>
<dbReference type="AlphaFoldDB" id="A0A255IJW6"/>
<evidence type="ECO:0000313" key="8">
    <source>
        <dbReference type="Proteomes" id="UP000216411"/>
    </source>
</evidence>
<evidence type="ECO:0000256" key="2">
    <source>
        <dbReference type="ARBA" id="ARBA00022679"/>
    </source>
</evidence>
<dbReference type="InterPro" id="IPR021520">
    <property type="entry name" value="Stealth_CR2"/>
</dbReference>
<dbReference type="Pfam" id="PF11380">
    <property type="entry name" value="Stealth_CR2"/>
    <property type="match status" value="1"/>
</dbReference>
<dbReference type="OrthoDB" id="9776077at2"/>
<accession>A0A255IJW6</accession>
<evidence type="ECO:0000256" key="3">
    <source>
        <dbReference type="ARBA" id="ARBA00023169"/>
    </source>
</evidence>
<dbReference type="PANTHER" id="PTHR24045:SF0">
    <property type="entry name" value="N-ACETYLGLUCOSAMINE-1-PHOSPHOTRANSFERASE SUBUNITS ALPHA_BETA"/>
    <property type="match status" value="1"/>
</dbReference>
<protein>
    <submittedName>
        <fullName evidence="6">Stealth-like protein</fullName>
    </submittedName>
</protein>